<evidence type="ECO:0000259" key="7">
    <source>
        <dbReference type="PROSITE" id="PS50846"/>
    </source>
</evidence>
<dbReference type="PANTHER" id="PTHR45811:SF49">
    <property type="entry name" value="OS04G0667600 PROTEIN"/>
    <property type="match status" value="1"/>
</dbReference>
<dbReference type="GO" id="GO:0046872">
    <property type="term" value="F:metal ion binding"/>
    <property type="evidence" value="ECO:0007669"/>
    <property type="project" value="UniProtKB-KW"/>
</dbReference>
<gene>
    <name evidence="8" type="ORF">URODEC1_LOCUS71883</name>
</gene>
<dbReference type="Proteomes" id="UP001497457">
    <property type="component" value="Chromosome 29rd"/>
</dbReference>
<dbReference type="InterPro" id="IPR051863">
    <property type="entry name" value="HIPP"/>
</dbReference>
<dbReference type="AlphaFoldDB" id="A0ABC9C3P2"/>
<accession>A0ABC9C3P2</accession>
<keyword evidence="1" id="KW-0488">Methylation</keyword>
<name>A0ABC9C3P2_9POAL</name>
<dbReference type="InterPro" id="IPR006121">
    <property type="entry name" value="HMA_dom"/>
</dbReference>
<reference evidence="9" key="1">
    <citation type="submission" date="2024-06" db="EMBL/GenBank/DDBJ databases">
        <authorList>
            <person name="Ryan C."/>
        </authorList>
    </citation>
    <scope>NUCLEOTIDE SEQUENCE [LARGE SCALE GENOMIC DNA]</scope>
</reference>
<evidence type="ECO:0000256" key="1">
    <source>
        <dbReference type="ARBA" id="ARBA00022481"/>
    </source>
</evidence>
<dbReference type="PROSITE" id="PS50846">
    <property type="entry name" value="HMA_2"/>
    <property type="match status" value="1"/>
</dbReference>
<dbReference type="PANTHER" id="PTHR45811">
    <property type="entry name" value="COPPER TRANSPORT PROTEIN FAMILY-RELATED"/>
    <property type="match status" value="1"/>
</dbReference>
<evidence type="ECO:0000313" key="8">
    <source>
        <dbReference type="EMBL" id="CAL5014289.1"/>
    </source>
</evidence>
<evidence type="ECO:0000256" key="6">
    <source>
        <dbReference type="SAM" id="MobiDB-lite"/>
    </source>
</evidence>
<keyword evidence="9" id="KW-1185">Reference proteome</keyword>
<comment type="similarity">
    <text evidence="5">Belongs to the HIPP family.</text>
</comment>
<feature type="domain" description="HMA" evidence="7">
    <location>
        <begin position="3"/>
        <end position="72"/>
    </location>
</feature>
<dbReference type="EMBL" id="OZ075139">
    <property type="protein sequence ID" value="CAL5014289.1"/>
    <property type="molecule type" value="Genomic_DNA"/>
</dbReference>
<feature type="compositionally biased region" description="Polar residues" evidence="6">
    <location>
        <begin position="184"/>
        <end position="193"/>
    </location>
</feature>
<keyword evidence="3" id="KW-0449">Lipoprotein</keyword>
<proteinExistence type="inferred from homology"/>
<evidence type="ECO:0000256" key="2">
    <source>
        <dbReference type="ARBA" id="ARBA00022723"/>
    </source>
</evidence>
<sequence length="199" mass="21423">MAAKKVVLLLGLHDNDAREKRKVLKTVSAFPGLDLISIDMKATKLTVVGKVDPIVLVTKLRKLWHADILSVEPANKEDKAAAAASAAAGVTTEEEGVGKLQEVTAELVEIRPADTRSWPHAVVYPAPQHPYPYRPDQYVAGGLGENPHTHNNNFYVAGGGYGARENRPNSSYGAHGHGARRNRPNSYGAQQDPNACAIC</sequence>
<evidence type="ECO:0000256" key="3">
    <source>
        <dbReference type="ARBA" id="ARBA00023288"/>
    </source>
</evidence>
<keyword evidence="4" id="KW-0636">Prenylation</keyword>
<evidence type="ECO:0000256" key="5">
    <source>
        <dbReference type="ARBA" id="ARBA00024045"/>
    </source>
</evidence>
<protein>
    <recommendedName>
        <fullName evidence="7">HMA domain-containing protein</fullName>
    </recommendedName>
</protein>
<organism evidence="8 9">
    <name type="scientific">Urochloa decumbens</name>
    <dbReference type="NCBI Taxonomy" id="240449"/>
    <lineage>
        <taxon>Eukaryota</taxon>
        <taxon>Viridiplantae</taxon>
        <taxon>Streptophyta</taxon>
        <taxon>Embryophyta</taxon>
        <taxon>Tracheophyta</taxon>
        <taxon>Spermatophyta</taxon>
        <taxon>Magnoliopsida</taxon>
        <taxon>Liliopsida</taxon>
        <taxon>Poales</taxon>
        <taxon>Poaceae</taxon>
        <taxon>PACMAD clade</taxon>
        <taxon>Panicoideae</taxon>
        <taxon>Panicodae</taxon>
        <taxon>Paniceae</taxon>
        <taxon>Melinidinae</taxon>
        <taxon>Urochloa</taxon>
    </lineage>
</organism>
<dbReference type="Gene3D" id="3.30.70.100">
    <property type="match status" value="1"/>
</dbReference>
<keyword evidence="2" id="KW-0479">Metal-binding</keyword>
<feature type="region of interest" description="Disordered" evidence="6">
    <location>
        <begin position="166"/>
        <end position="193"/>
    </location>
</feature>
<evidence type="ECO:0000313" key="9">
    <source>
        <dbReference type="Proteomes" id="UP001497457"/>
    </source>
</evidence>
<reference evidence="8 9" key="2">
    <citation type="submission" date="2024-10" db="EMBL/GenBank/DDBJ databases">
        <authorList>
            <person name="Ryan C."/>
        </authorList>
    </citation>
    <scope>NUCLEOTIDE SEQUENCE [LARGE SCALE GENOMIC DNA]</scope>
</reference>
<evidence type="ECO:0000256" key="4">
    <source>
        <dbReference type="ARBA" id="ARBA00023289"/>
    </source>
</evidence>